<accession>A0A5Q0BI66</accession>
<feature type="region of interest" description="Disordered" evidence="1">
    <location>
        <begin position="62"/>
        <end position="94"/>
    </location>
</feature>
<feature type="compositionally biased region" description="Polar residues" evidence="1">
    <location>
        <begin position="85"/>
        <end position="94"/>
    </location>
</feature>
<dbReference type="InParanoid" id="A0A5Q0BI66"/>
<name>A0A5Q0BI66_9GAMM</name>
<feature type="compositionally biased region" description="Polar residues" evidence="1">
    <location>
        <begin position="62"/>
        <end position="74"/>
    </location>
</feature>
<dbReference type="RefSeq" id="WP_153248804.1">
    <property type="nucleotide sequence ID" value="NZ_CP044205.1"/>
</dbReference>
<dbReference type="KEGG" id="mmob:F6R98_09425"/>
<dbReference type="AlphaFoldDB" id="A0A5Q0BI66"/>
<reference evidence="2 3" key="1">
    <citation type="submission" date="2019-09" db="EMBL/GenBank/DDBJ databases">
        <title>Ecophysiology of the spiral-shaped methanotroph Methylospira mobilis as revealed by the complete genome sequence.</title>
        <authorList>
            <person name="Oshkin I.Y."/>
            <person name="Dedysh S.N."/>
            <person name="Miroshnikov K."/>
            <person name="Danilova O.V."/>
            <person name="Hakobyan A."/>
            <person name="Liesack W."/>
        </authorList>
    </citation>
    <scope>NUCLEOTIDE SEQUENCE [LARGE SCALE GENOMIC DNA]</scope>
    <source>
        <strain evidence="2 3">Shm1</strain>
    </source>
</reference>
<gene>
    <name evidence="2" type="ORF">F6R98_09425</name>
</gene>
<sequence length="140" mass="14903">MTDSLKRIILTAPLILTACATVPSGPTILALPGTGKNFEQFNGDDTVCRHFALLQAQGASPRQAAASSGLTGNDNDIGPVAPRETGNTDTSSAARQNNYDIAYIHCMYAKGHRVPVQGHLIYEDKQEAYAPPPPPVENTQ</sequence>
<evidence type="ECO:0000256" key="1">
    <source>
        <dbReference type="SAM" id="MobiDB-lite"/>
    </source>
</evidence>
<dbReference type="Proteomes" id="UP000325755">
    <property type="component" value="Chromosome"/>
</dbReference>
<protein>
    <submittedName>
        <fullName evidence="2">Glycine zipper family protein</fullName>
    </submittedName>
</protein>
<dbReference type="PROSITE" id="PS51257">
    <property type="entry name" value="PROKAR_LIPOPROTEIN"/>
    <property type="match status" value="1"/>
</dbReference>
<evidence type="ECO:0000313" key="2">
    <source>
        <dbReference type="EMBL" id="QFY42812.1"/>
    </source>
</evidence>
<dbReference type="EMBL" id="CP044205">
    <property type="protein sequence ID" value="QFY42812.1"/>
    <property type="molecule type" value="Genomic_DNA"/>
</dbReference>
<evidence type="ECO:0000313" key="3">
    <source>
        <dbReference type="Proteomes" id="UP000325755"/>
    </source>
</evidence>
<keyword evidence="3" id="KW-1185">Reference proteome</keyword>
<proteinExistence type="predicted"/>
<organism evidence="2 3">
    <name type="scientific">Candidatus Methylospira mobilis</name>
    <dbReference type="NCBI Taxonomy" id="1808979"/>
    <lineage>
        <taxon>Bacteria</taxon>
        <taxon>Pseudomonadati</taxon>
        <taxon>Pseudomonadota</taxon>
        <taxon>Gammaproteobacteria</taxon>
        <taxon>Methylococcales</taxon>
        <taxon>Methylococcaceae</taxon>
        <taxon>Candidatus Methylospira</taxon>
    </lineage>
</organism>
<dbReference type="OrthoDB" id="5573966at2"/>